<accession>A0AA38GAJ4</accession>
<evidence type="ECO:0000313" key="8">
    <source>
        <dbReference type="EMBL" id="KAH9317993.1"/>
    </source>
</evidence>
<evidence type="ECO:0000259" key="6">
    <source>
        <dbReference type="SMART" id="SM00385"/>
    </source>
</evidence>
<comment type="similarity">
    <text evidence="1">Belongs to the cyclin family. Cyclin D subfamily.</text>
</comment>
<dbReference type="InterPro" id="IPR048258">
    <property type="entry name" value="Cyclins_cyclin-box"/>
</dbReference>
<evidence type="ECO:0000256" key="3">
    <source>
        <dbReference type="ARBA" id="ARBA00023127"/>
    </source>
</evidence>
<dbReference type="SUPFAM" id="SSF47954">
    <property type="entry name" value="Cyclin-like"/>
    <property type="match status" value="2"/>
</dbReference>
<dbReference type="OMA" id="KENIFRC"/>
<dbReference type="FunFam" id="1.10.472.10:FF:000040">
    <property type="entry name" value="D6-type cyclin"/>
    <property type="match status" value="1"/>
</dbReference>
<dbReference type="CDD" id="cd20543">
    <property type="entry name" value="CYCLIN_AtCycD-like_rpt1"/>
    <property type="match status" value="1"/>
</dbReference>
<keyword evidence="4" id="KW-0131">Cell cycle</keyword>
<comment type="caution">
    <text evidence="8">The sequence shown here is derived from an EMBL/GenBank/DDBJ whole genome shotgun (WGS) entry which is preliminary data.</text>
</comment>
<name>A0AA38GAJ4_TAXCH</name>
<organism evidence="8 9">
    <name type="scientific">Taxus chinensis</name>
    <name type="common">Chinese yew</name>
    <name type="synonym">Taxus wallichiana var. chinensis</name>
    <dbReference type="NCBI Taxonomy" id="29808"/>
    <lineage>
        <taxon>Eukaryota</taxon>
        <taxon>Viridiplantae</taxon>
        <taxon>Streptophyta</taxon>
        <taxon>Embryophyta</taxon>
        <taxon>Tracheophyta</taxon>
        <taxon>Spermatophyta</taxon>
        <taxon>Pinopsida</taxon>
        <taxon>Pinidae</taxon>
        <taxon>Conifers II</taxon>
        <taxon>Cupressales</taxon>
        <taxon>Taxaceae</taxon>
        <taxon>Taxus</taxon>
    </lineage>
</organism>
<dbReference type="InterPro" id="IPR039361">
    <property type="entry name" value="Cyclin"/>
</dbReference>
<dbReference type="CDD" id="cd20544">
    <property type="entry name" value="CYCLIN_AtCycD-like_rpt2"/>
    <property type="match status" value="1"/>
</dbReference>
<feature type="domain" description="Cyclin-like" evidence="6">
    <location>
        <begin position="90"/>
        <end position="178"/>
    </location>
</feature>
<evidence type="ECO:0000259" key="7">
    <source>
        <dbReference type="SMART" id="SM01332"/>
    </source>
</evidence>
<evidence type="ECO:0000313" key="9">
    <source>
        <dbReference type="Proteomes" id="UP000824469"/>
    </source>
</evidence>
<dbReference type="PROSITE" id="PS00292">
    <property type="entry name" value="CYCLINS"/>
    <property type="match status" value="1"/>
</dbReference>
<protein>
    <recommendedName>
        <fullName evidence="10">Cyclin N-terminal domain-containing protein</fullName>
    </recommendedName>
</protein>
<sequence length="345" mass="39004">MALSFDCLSSLLCGEDAGWDDEVVSSSLEVKKVETLRNVQLAGLPNFPVEDDEMISLLVQKESEHLPKQDYLERYRNHVLDITARQDAINWIHKVQAHYNFRPLTAYLSVNYLDRFLSSYQLPQGLGWPFQLLSVACLSLAAKMEETEVPALVDLQVGDARFLFEARTIHRMELLILTTLKWKLRSITPFNFIDYLLYRLRDTDTVPQKLISRAIAFIVNTDRVIDFIDHRPSSIAAAAVMCACEEVNPPGSVDYKEAILSSNTINKERILSCYNLMQELVMDICWPTKKPSTGTPRSPIGVLDAAVSVSCDSSQNTVASLPIQLNAKRRKTSGLTVYMAQDQRR</sequence>
<keyword evidence="2" id="KW-0132">Cell division</keyword>
<keyword evidence="3 5" id="KW-0195">Cyclin</keyword>
<evidence type="ECO:0000256" key="4">
    <source>
        <dbReference type="ARBA" id="ARBA00023306"/>
    </source>
</evidence>
<dbReference type="SMART" id="SM00385">
    <property type="entry name" value="CYCLIN"/>
    <property type="match status" value="2"/>
</dbReference>
<evidence type="ECO:0000256" key="5">
    <source>
        <dbReference type="RuleBase" id="RU000383"/>
    </source>
</evidence>
<evidence type="ECO:0008006" key="10">
    <source>
        <dbReference type="Google" id="ProtNLM"/>
    </source>
</evidence>
<reference evidence="8 9" key="1">
    <citation type="journal article" date="2021" name="Nat. Plants">
        <title>The Taxus genome provides insights into paclitaxel biosynthesis.</title>
        <authorList>
            <person name="Xiong X."/>
            <person name="Gou J."/>
            <person name="Liao Q."/>
            <person name="Li Y."/>
            <person name="Zhou Q."/>
            <person name="Bi G."/>
            <person name="Li C."/>
            <person name="Du R."/>
            <person name="Wang X."/>
            <person name="Sun T."/>
            <person name="Guo L."/>
            <person name="Liang H."/>
            <person name="Lu P."/>
            <person name="Wu Y."/>
            <person name="Zhang Z."/>
            <person name="Ro D.K."/>
            <person name="Shang Y."/>
            <person name="Huang S."/>
            <person name="Yan J."/>
        </authorList>
    </citation>
    <scope>NUCLEOTIDE SEQUENCE [LARGE SCALE GENOMIC DNA]</scope>
    <source>
        <strain evidence="8">Ta-2019</strain>
    </source>
</reference>
<evidence type="ECO:0000256" key="2">
    <source>
        <dbReference type="ARBA" id="ARBA00022618"/>
    </source>
</evidence>
<dbReference type="Gene3D" id="1.10.472.10">
    <property type="entry name" value="Cyclin-like"/>
    <property type="match status" value="2"/>
</dbReference>
<dbReference type="InterPro" id="IPR013763">
    <property type="entry name" value="Cyclin-like_dom"/>
</dbReference>
<dbReference type="AlphaFoldDB" id="A0AA38GAJ4"/>
<dbReference type="InterPro" id="IPR006671">
    <property type="entry name" value="Cyclin_N"/>
</dbReference>
<dbReference type="GO" id="GO:0051301">
    <property type="term" value="P:cell division"/>
    <property type="evidence" value="ECO:0007669"/>
    <property type="project" value="UniProtKB-KW"/>
</dbReference>
<dbReference type="FunFam" id="1.10.472.10:FF:000034">
    <property type="entry name" value="D2/4-type cyclin"/>
    <property type="match status" value="1"/>
</dbReference>
<proteinExistence type="inferred from homology"/>
<dbReference type="EMBL" id="JAHRHJ020000004">
    <property type="protein sequence ID" value="KAH9317993.1"/>
    <property type="molecule type" value="Genomic_DNA"/>
</dbReference>
<dbReference type="InterPro" id="IPR004367">
    <property type="entry name" value="Cyclin_C-dom"/>
</dbReference>
<dbReference type="Pfam" id="PF00134">
    <property type="entry name" value="Cyclin_N"/>
    <property type="match status" value="1"/>
</dbReference>
<dbReference type="Proteomes" id="UP000824469">
    <property type="component" value="Unassembled WGS sequence"/>
</dbReference>
<keyword evidence="9" id="KW-1185">Reference proteome</keyword>
<dbReference type="Pfam" id="PF02984">
    <property type="entry name" value="Cyclin_C"/>
    <property type="match status" value="1"/>
</dbReference>
<gene>
    <name evidence="8" type="ORF">KI387_019762</name>
</gene>
<dbReference type="InterPro" id="IPR036915">
    <property type="entry name" value="Cyclin-like_sf"/>
</dbReference>
<evidence type="ECO:0000256" key="1">
    <source>
        <dbReference type="ARBA" id="ARBA00009065"/>
    </source>
</evidence>
<feature type="domain" description="Cyclin C-terminal" evidence="7">
    <location>
        <begin position="187"/>
        <end position="324"/>
    </location>
</feature>
<feature type="domain" description="Cyclin-like" evidence="6">
    <location>
        <begin position="191"/>
        <end position="279"/>
    </location>
</feature>
<dbReference type="PANTHER" id="PTHR10177">
    <property type="entry name" value="CYCLINS"/>
    <property type="match status" value="1"/>
</dbReference>
<dbReference type="SMART" id="SM01332">
    <property type="entry name" value="Cyclin_C"/>
    <property type="match status" value="1"/>
</dbReference>